<evidence type="ECO:0000313" key="3">
    <source>
        <dbReference type="EMBL" id="TCO50664.1"/>
    </source>
</evidence>
<dbReference type="PANTHER" id="PTHR35176">
    <property type="entry name" value="HEME OXYGENASE HI_0854-RELATED"/>
    <property type="match status" value="1"/>
</dbReference>
<sequence length="130" mass="14663">MTDQLKRHLSDTVAWLTTTSPTGRPSPRPVWFVLDGEDFLVFSEAGKAKLKHIETNPRVALHFNSAPDGQDVLVISGRAEQTDSALVPSTAPGYLDKYERHYARIGFDRDRFDRSYSVGIRITPVRSWGF</sequence>
<protein>
    <submittedName>
        <fullName evidence="3">PPOX class probable F420-dependent enzyme</fullName>
    </submittedName>
</protein>
<proteinExistence type="predicted"/>
<keyword evidence="4" id="KW-1185">Reference proteome</keyword>
<evidence type="ECO:0000259" key="2">
    <source>
        <dbReference type="Pfam" id="PF01243"/>
    </source>
</evidence>
<organism evidence="3 4">
    <name type="scientific">Actinocrispum wychmicini</name>
    <dbReference type="NCBI Taxonomy" id="1213861"/>
    <lineage>
        <taxon>Bacteria</taxon>
        <taxon>Bacillati</taxon>
        <taxon>Actinomycetota</taxon>
        <taxon>Actinomycetes</taxon>
        <taxon>Pseudonocardiales</taxon>
        <taxon>Pseudonocardiaceae</taxon>
        <taxon>Actinocrispum</taxon>
    </lineage>
</organism>
<dbReference type="PANTHER" id="PTHR35176:SF6">
    <property type="entry name" value="HEME OXYGENASE HI_0854-RELATED"/>
    <property type="match status" value="1"/>
</dbReference>
<dbReference type="InterPro" id="IPR019966">
    <property type="entry name" value="F420-dep_enz_PPOX_Rv3369"/>
</dbReference>
<dbReference type="GO" id="GO:0070967">
    <property type="term" value="F:coenzyme F420 binding"/>
    <property type="evidence" value="ECO:0007669"/>
    <property type="project" value="TreeGrafter"/>
</dbReference>
<dbReference type="AlphaFoldDB" id="A0A4R2IYP8"/>
<reference evidence="3 4" key="1">
    <citation type="submission" date="2019-03" db="EMBL/GenBank/DDBJ databases">
        <title>Genomic Encyclopedia of Type Strains, Phase IV (KMG-IV): sequencing the most valuable type-strain genomes for metagenomic binning, comparative biology and taxonomic classification.</title>
        <authorList>
            <person name="Goeker M."/>
        </authorList>
    </citation>
    <scope>NUCLEOTIDE SEQUENCE [LARGE SCALE GENOMIC DNA]</scope>
    <source>
        <strain evidence="3 4">DSM 45934</strain>
    </source>
</reference>
<dbReference type="Gene3D" id="2.30.110.10">
    <property type="entry name" value="Electron Transport, Fmn-binding Protein, Chain A"/>
    <property type="match status" value="1"/>
</dbReference>
<keyword evidence="1" id="KW-0560">Oxidoreductase</keyword>
<dbReference type="OrthoDB" id="157302at2"/>
<accession>A0A4R2IYP8</accession>
<dbReference type="GO" id="GO:0016627">
    <property type="term" value="F:oxidoreductase activity, acting on the CH-CH group of donors"/>
    <property type="evidence" value="ECO:0007669"/>
    <property type="project" value="TreeGrafter"/>
</dbReference>
<dbReference type="NCBIfam" id="TIGR03667">
    <property type="entry name" value="Rv3369"/>
    <property type="match status" value="1"/>
</dbReference>
<dbReference type="InterPro" id="IPR052019">
    <property type="entry name" value="F420H2_bilvrd_red/Heme_oxyg"/>
</dbReference>
<evidence type="ECO:0000256" key="1">
    <source>
        <dbReference type="ARBA" id="ARBA00023002"/>
    </source>
</evidence>
<dbReference type="Pfam" id="PF01243">
    <property type="entry name" value="PNPOx_N"/>
    <property type="match status" value="1"/>
</dbReference>
<comment type="caution">
    <text evidence="3">The sequence shown here is derived from an EMBL/GenBank/DDBJ whole genome shotgun (WGS) entry which is preliminary data.</text>
</comment>
<dbReference type="InterPro" id="IPR012349">
    <property type="entry name" value="Split_barrel_FMN-bd"/>
</dbReference>
<dbReference type="SUPFAM" id="SSF50475">
    <property type="entry name" value="FMN-binding split barrel"/>
    <property type="match status" value="1"/>
</dbReference>
<evidence type="ECO:0000313" key="4">
    <source>
        <dbReference type="Proteomes" id="UP000295680"/>
    </source>
</evidence>
<gene>
    <name evidence="3" type="ORF">EV192_11341</name>
</gene>
<dbReference type="InterPro" id="IPR011576">
    <property type="entry name" value="Pyridox_Oxase_N"/>
</dbReference>
<feature type="domain" description="Pyridoxamine 5'-phosphate oxidase N-terminal" evidence="2">
    <location>
        <begin position="6"/>
        <end position="85"/>
    </location>
</feature>
<name>A0A4R2IYP8_9PSEU</name>
<dbReference type="GO" id="GO:0005829">
    <property type="term" value="C:cytosol"/>
    <property type="evidence" value="ECO:0007669"/>
    <property type="project" value="TreeGrafter"/>
</dbReference>
<dbReference type="Proteomes" id="UP000295680">
    <property type="component" value="Unassembled WGS sequence"/>
</dbReference>
<dbReference type="EMBL" id="SLWS01000013">
    <property type="protein sequence ID" value="TCO50664.1"/>
    <property type="molecule type" value="Genomic_DNA"/>
</dbReference>